<dbReference type="Proteomes" id="UP000606786">
    <property type="component" value="Unassembled WGS sequence"/>
</dbReference>
<reference evidence="2" key="1">
    <citation type="submission" date="2020-11" db="EMBL/GenBank/DDBJ databases">
        <authorList>
            <person name="Whitehead M."/>
        </authorList>
    </citation>
    <scope>NUCLEOTIDE SEQUENCE</scope>
    <source>
        <strain evidence="2">EGII</strain>
    </source>
</reference>
<evidence type="ECO:0000313" key="3">
    <source>
        <dbReference type="Proteomes" id="UP000606786"/>
    </source>
</evidence>
<protein>
    <submittedName>
        <fullName evidence="2">(Mediterranean fruit fly) hypothetical protein</fullName>
    </submittedName>
</protein>
<accession>A0A811UW98</accession>
<feature type="compositionally biased region" description="Low complexity" evidence="1">
    <location>
        <begin position="16"/>
        <end position="25"/>
    </location>
</feature>
<sequence length="140" mass="15850">MPDLIVSKNGSSNEMQSSHHQQPHQPHQHRLSGRISGASVFIYAHAEIGRGSSSSKSSHYKQSTVAYKSASERVSDDASAKWGFTKPCDTSLYLTLRIINNTEHQHPQWITGVPLAHIYTGFTNKIFKEKWHFLWSDVKM</sequence>
<comment type="caution">
    <text evidence="2">The sequence shown here is derived from an EMBL/GenBank/DDBJ whole genome shotgun (WGS) entry which is preliminary data.</text>
</comment>
<feature type="region of interest" description="Disordered" evidence="1">
    <location>
        <begin position="1"/>
        <end position="31"/>
    </location>
</feature>
<organism evidence="2 3">
    <name type="scientific">Ceratitis capitata</name>
    <name type="common">Mediterranean fruit fly</name>
    <name type="synonym">Tephritis capitata</name>
    <dbReference type="NCBI Taxonomy" id="7213"/>
    <lineage>
        <taxon>Eukaryota</taxon>
        <taxon>Metazoa</taxon>
        <taxon>Ecdysozoa</taxon>
        <taxon>Arthropoda</taxon>
        <taxon>Hexapoda</taxon>
        <taxon>Insecta</taxon>
        <taxon>Pterygota</taxon>
        <taxon>Neoptera</taxon>
        <taxon>Endopterygota</taxon>
        <taxon>Diptera</taxon>
        <taxon>Brachycera</taxon>
        <taxon>Muscomorpha</taxon>
        <taxon>Tephritoidea</taxon>
        <taxon>Tephritidae</taxon>
        <taxon>Ceratitis</taxon>
        <taxon>Ceratitis</taxon>
    </lineage>
</organism>
<proteinExistence type="predicted"/>
<evidence type="ECO:0000313" key="2">
    <source>
        <dbReference type="EMBL" id="CAD7002275.1"/>
    </source>
</evidence>
<name>A0A811UW98_CERCA</name>
<gene>
    <name evidence="2" type="ORF">CCAP1982_LOCUS10770</name>
</gene>
<keyword evidence="3" id="KW-1185">Reference proteome</keyword>
<evidence type="ECO:0000256" key="1">
    <source>
        <dbReference type="SAM" id="MobiDB-lite"/>
    </source>
</evidence>
<dbReference type="AlphaFoldDB" id="A0A811UW98"/>
<dbReference type="EMBL" id="CAJHJT010000034">
    <property type="protein sequence ID" value="CAD7002275.1"/>
    <property type="molecule type" value="Genomic_DNA"/>
</dbReference>